<evidence type="ECO:0000256" key="3">
    <source>
        <dbReference type="ARBA" id="ARBA00022769"/>
    </source>
</evidence>
<keyword evidence="1 6" id="KW-0963">Cytoplasm</keyword>
<dbReference type="InterPro" id="IPR038476">
    <property type="entry name" value="UvrC_RNase_H_dom_sf"/>
</dbReference>
<feature type="domain" description="GIY-YIG" evidence="8">
    <location>
        <begin position="15"/>
        <end position="94"/>
    </location>
</feature>
<name>A0ABN0D257_9FIRM</name>
<dbReference type="EMBL" id="AFIJ01000004">
    <property type="protein sequence ID" value="EGL42412.1"/>
    <property type="molecule type" value="Genomic_DNA"/>
</dbReference>
<proteinExistence type="inferred from homology"/>
<dbReference type="InterPro" id="IPR000305">
    <property type="entry name" value="GIY-YIG_endonuc"/>
</dbReference>
<comment type="function">
    <text evidence="6">The UvrABC repair system catalyzes the recognition and processing of DNA lesions. UvrC both incises the 5' and 3' sides of the lesion. The N-terminal half is responsible for the 3' incision and the C-terminal half is responsible for the 5' incision.</text>
</comment>
<evidence type="ECO:0000313" key="10">
    <source>
        <dbReference type="EMBL" id="EGL42412.1"/>
    </source>
</evidence>
<evidence type="ECO:0000256" key="1">
    <source>
        <dbReference type="ARBA" id="ARBA00022490"/>
    </source>
</evidence>
<keyword evidence="2 6" id="KW-0227">DNA damage</keyword>
<dbReference type="Pfam" id="PF14520">
    <property type="entry name" value="HHH_5"/>
    <property type="match status" value="1"/>
</dbReference>
<feature type="domain" description="UvrC family homology region profile" evidence="9">
    <location>
        <begin position="252"/>
        <end position="477"/>
    </location>
</feature>
<keyword evidence="5 6" id="KW-0234">DNA repair</keyword>
<evidence type="ECO:0000256" key="5">
    <source>
        <dbReference type="ARBA" id="ARBA00023204"/>
    </source>
</evidence>
<protein>
    <recommendedName>
        <fullName evidence="6">UvrABC system protein C</fullName>
        <shortName evidence="6">Protein UvrC</shortName>
    </recommendedName>
    <alternativeName>
        <fullName evidence="6">Excinuclease ABC subunit C</fullName>
    </alternativeName>
</protein>
<dbReference type="InterPro" id="IPR035901">
    <property type="entry name" value="GIY-YIG_endonuc_sf"/>
</dbReference>
<evidence type="ECO:0000256" key="6">
    <source>
        <dbReference type="HAMAP-Rule" id="MF_00203"/>
    </source>
</evidence>
<organism evidence="10 11">
    <name type="scientific">Megasphaera lornae</name>
    <dbReference type="NCBI Taxonomy" id="1000568"/>
    <lineage>
        <taxon>Bacteria</taxon>
        <taxon>Bacillati</taxon>
        <taxon>Bacillota</taxon>
        <taxon>Negativicutes</taxon>
        <taxon>Veillonellales</taxon>
        <taxon>Veillonellaceae</taxon>
        <taxon>Megasphaera</taxon>
    </lineage>
</organism>
<comment type="subunit">
    <text evidence="6">Interacts with UvrB in an incision complex.</text>
</comment>
<sequence>MLSEAVLDKIRQLPLQPGVYLWKNEQGRIIYVGKAVALRNRVRSYLRQDARRSPKVAAMMRQAADVETMVVANEMEALLLENTLIKKHHPRYNIMLRDDKTYPYIKVTVQEPYARVFMTRRMIRDGARYFGPFADAQAVHRIITLLQRTFQLRSCRTMRQDRPCLQYHLRHCPAPCAQKITQADYAQAVRQALAILEGRDKHLVVTLTAKMNRAAARMEFEKAAAYRDQIQAVTVIQGQQHVTQVGGGDMDVVALVSEAGQTCVQVYIVRQGRLLGRETFSLENGAEERESRLTEVVLDQYYAAAGEIPAEIVVAALAHPRAYAERWRKRCGRSVRITIPLRGMKKKLLTMAEENGRLLLAQRRLQWQHDRDKTMGAVEALAQIFDLPRLPLRMECFDISHTQGLETVASMVVFENGRPAKREYRRFKLQTVQGKPDDFKSMAEIMRRRYGEKDWPVPDLIVIDGGLGQLHAALPVIRQAGCEAPVISLAKRLEEVFTEHTTHPVILSHHTPELQLLQAIRDESHRFAITYHRTLRGKRALVSILDHIEGIGPKRRRALWQAFKNLEEMKQADVETLAAVPGMNRQVAENVYQFFRLGTDEKRKLTGVAKSV</sequence>
<dbReference type="SUPFAM" id="SSF47781">
    <property type="entry name" value="RuvA domain 2-like"/>
    <property type="match status" value="1"/>
</dbReference>
<dbReference type="InterPro" id="IPR050066">
    <property type="entry name" value="UvrABC_protein_C"/>
</dbReference>
<evidence type="ECO:0000259" key="9">
    <source>
        <dbReference type="PROSITE" id="PS50165"/>
    </source>
</evidence>
<dbReference type="InterPro" id="IPR001162">
    <property type="entry name" value="UvrC_RNase_H_dom"/>
</dbReference>
<dbReference type="Gene3D" id="3.40.1440.10">
    <property type="entry name" value="GIY-YIG endonuclease"/>
    <property type="match status" value="1"/>
</dbReference>
<dbReference type="GO" id="GO:0016787">
    <property type="term" value="F:hydrolase activity"/>
    <property type="evidence" value="ECO:0007669"/>
    <property type="project" value="UniProtKB-KW"/>
</dbReference>
<dbReference type="SMART" id="SM00465">
    <property type="entry name" value="GIYc"/>
    <property type="match status" value="1"/>
</dbReference>
<keyword evidence="6" id="KW-0742">SOS response</keyword>
<dbReference type="PROSITE" id="PS50165">
    <property type="entry name" value="UVRC"/>
    <property type="match status" value="1"/>
</dbReference>
<dbReference type="InterPro" id="IPR047296">
    <property type="entry name" value="GIY-YIG_UvrC_Cho"/>
</dbReference>
<dbReference type="Gene3D" id="1.10.150.20">
    <property type="entry name" value="5' to 3' exonuclease, C-terminal subdomain"/>
    <property type="match status" value="1"/>
</dbReference>
<dbReference type="InterPro" id="IPR036876">
    <property type="entry name" value="UVR_dom_sf"/>
</dbReference>
<dbReference type="Pfam" id="PF22920">
    <property type="entry name" value="UvrC_RNaseH"/>
    <property type="match status" value="1"/>
</dbReference>
<dbReference type="InterPro" id="IPR010994">
    <property type="entry name" value="RuvA_2-like"/>
</dbReference>
<dbReference type="PANTHER" id="PTHR30562:SF1">
    <property type="entry name" value="UVRABC SYSTEM PROTEIN C"/>
    <property type="match status" value="1"/>
</dbReference>
<comment type="subcellular location">
    <subcellularLocation>
        <location evidence="6">Cytoplasm</location>
    </subcellularLocation>
</comment>
<dbReference type="SUPFAM" id="SSF82771">
    <property type="entry name" value="GIY-YIG endonuclease"/>
    <property type="match status" value="1"/>
</dbReference>
<dbReference type="SUPFAM" id="SSF46600">
    <property type="entry name" value="C-terminal UvrC-binding domain of UvrB"/>
    <property type="match status" value="1"/>
</dbReference>
<dbReference type="Proteomes" id="UP000004018">
    <property type="component" value="Unassembled WGS sequence"/>
</dbReference>
<feature type="domain" description="UVR" evidence="7">
    <location>
        <begin position="201"/>
        <end position="236"/>
    </location>
</feature>
<evidence type="ECO:0000256" key="4">
    <source>
        <dbReference type="ARBA" id="ARBA00022881"/>
    </source>
</evidence>
<dbReference type="InterPro" id="IPR004791">
    <property type="entry name" value="UvrC"/>
</dbReference>
<dbReference type="HAMAP" id="MF_00203">
    <property type="entry name" value="UvrC"/>
    <property type="match status" value="1"/>
</dbReference>
<dbReference type="RefSeq" id="WP_007390419.1">
    <property type="nucleotide sequence ID" value="NZ_AFIJ01000004.1"/>
</dbReference>
<dbReference type="Pfam" id="PF02151">
    <property type="entry name" value="UVR"/>
    <property type="match status" value="1"/>
</dbReference>
<dbReference type="NCBIfam" id="TIGR00194">
    <property type="entry name" value="uvrC"/>
    <property type="match status" value="1"/>
</dbReference>
<evidence type="ECO:0000259" key="7">
    <source>
        <dbReference type="PROSITE" id="PS50151"/>
    </source>
</evidence>
<comment type="caution">
    <text evidence="10">The sequence shown here is derived from an EMBL/GenBank/DDBJ whole genome shotgun (WGS) entry which is preliminary data.</text>
</comment>
<evidence type="ECO:0000313" key="11">
    <source>
        <dbReference type="Proteomes" id="UP000004018"/>
    </source>
</evidence>
<dbReference type="Gene3D" id="3.30.420.340">
    <property type="entry name" value="UvrC, RNAse H endonuclease domain"/>
    <property type="match status" value="1"/>
</dbReference>
<keyword evidence="3 6" id="KW-0228">DNA excision</keyword>
<reference evidence="10 11" key="1">
    <citation type="submission" date="2011-04" db="EMBL/GenBank/DDBJ databases">
        <authorList>
            <person name="Harkins D.M."/>
            <person name="Madupu R."/>
            <person name="Durkin A.S."/>
            <person name="Torralba M."/>
            <person name="Methe B."/>
            <person name="Sutton G.G."/>
            <person name="Nelson K.E."/>
        </authorList>
    </citation>
    <scope>NUCLEOTIDE SEQUENCE [LARGE SCALE GENOMIC DNA]</scope>
    <source>
        <strain evidence="10 11">UPII 199-6</strain>
    </source>
</reference>
<comment type="similarity">
    <text evidence="6">Belongs to the UvrC family.</text>
</comment>
<keyword evidence="10" id="KW-0378">Hydrolase</keyword>
<keyword evidence="4 6" id="KW-0267">Excision nuclease</keyword>
<keyword evidence="11" id="KW-1185">Reference proteome</keyword>
<evidence type="ECO:0000259" key="8">
    <source>
        <dbReference type="PROSITE" id="PS50164"/>
    </source>
</evidence>
<dbReference type="Gene3D" id="4.10.860.10">
    <property type="entry name" value="UVR domain"/>
    <property type="match status" value="1"/>
</dbReference>
<dbReference type="Pfam" id="PF01541">
    <property type="entry name" value="GIY-YIG"/>
    <property type="match status" value="1"/>
</dbReference>
<gene>
    <name evidence="6 10" type="primary">uvrC</name>
    <name evidence="10" type="ORF">HMPREF1039_0851</name>
</gene>
<dbReference type="NCBIfam" id="NF001824">
    <property type="entry name" value="PRK00558.1-5"/>
    <property type="match status" value="1"/>
</dbReference>
<accession>A0ABN0D257</accession>
<dbReference type="CDD" id="cd10434">
    <property type="entry name" value="GIY-YIG_UvrC_Cho"/>
    <property type="match status" value="1"/>
</dbReference>
<dbReference type="PROSITE" id="PS50151">
    <property type="entry name" value="UVR"/>
    <property type="match status" value="1"/>
</dbReference>
<dbReference type="InterPro" id="IPR001943">
    <property type="entry name" value="UVR_dom"/>
</dbReference>
<dbReference type="Pfam" id="PF08459">
    <property type="entry name" value="UvrC_RNaseH_dom"/>
    <property type="match status" value="1"/>
</dbReference>
<dbReference type="PANTHER" id="PTHR30562">
    <property type="entry name" value="UVRC/OXIDOREDUCTASE"/>
    <property type="match status" value="1"/>
</dbReference>
<evidence type="ECO:0000256" key="2">
    <source>
        <dbReference type="ARBA" id="ARBA00022763"/>
    </source>
</evidence>
<dbReference type="PROSITE" id="PS50164">
    <property type="entry name" value="GIY_YIG"/>
    <property type="match status" value="1"/>
</dbReference>